<dbReference type="VEuPathDB" id="VectorBase:LDEU001470"/>
<dbReference type="PANTHER" id="PTHR16255">
    <property type="entry name" value="REQUIRED FOR MEIOTIC NUCLEAR DIVISION PROTEIN 1 HOMOLOG"/>
    <property type="match status" value="1"/>
</dbReference>
<dbReference type="OrthoDB" id="242766at2759"/>
<dbReference type="STRING" id="299467.A0A443SST3"/>
<feature type="domain" description="DUF155" evidence="2">
    <location>
        <begin position="108"/>
        <end position="270"/>
    </location>
</feature>
<protein>
    <recommendedName>
        <fullName evidence="2">DUF155 domain-containing protein</fullName>
    </recommendedName>
</protein>
<sequence>MNIYSLTKCLKNIAITETNLAEQTDCASVTRTKERKRPLRKKQLPKESNKKTLQVVAFCTAEEYQLSKLGVALKEQNVYEILDIADEIEDAICIRSKYETDADPKETFLFGCGTVVFWNVPMLERKRVAKSLVEEEKEDLDYEYIETKTRLNKGTILLQNENSETILEKYTVSNVLSLSVQLAIWESLLENYVDSIKGITQDISLENRVKLTRNEVFMKTGELFDLRHCINLSSDLLDTPDFYWDRERLERLFQSMCSLFNITKRTKVMNEKLNHC</sequence>
<reference evidence="3 4" key="1">
    <citation type="journal article" date="2018" name="Gigascience">
        <title>Genomes of trombidid mites reveal novel predicted allergens and laterally-transferred genes associated with secondary metabolism.</title>
        <authorList>
            <person name="Dong X."/>
            <person name="Chaisiri K."/>
            <person name="Xia D."/>
            <person name="Armstrong S.D."/>
            <person name="Fang Y."/>
            <person name="Donnelly M.J."/>
            <person name="Kadowaki T."/>
            <person name="McGarry J.W."/>
            <person name="Darby A.C."/>
            <person name="Makepeace B.L."/>
        </authorList>
    </citation>
    <scope>NUCLEOTIDE SEQUENCE [LARGE SCALE GENOMIC DNA]</scope>
    <source>
        <strain evidence="3">UoL-UT</strain>
    </source>
</reference>
<dbReference type="GO" id="GO:0005739">
    <property type="term" value="C:mitochondrion"/>
    <property type="evidence" value="ECO:0007669"/>
    <property type="project" value="UniProtKB-ARBA"/>
</dbReference>
<dbReference type="Pfam" id="PF02582">
    <property type="entry name" value="DUF155"/>
    <property type="match status" value="1"/>
</dbReference>
<organism evidence="3 4">
    <name type="scientific">Leptotrombidium deliense</name>
    <dbReference type="NCBI Taxonomy" id="299467"/>
    <lineage>
        <taxon>Eukaryota</taxon>
        <taxon>Metazoa</taxon>
        <taxon>Ecdysozoa</taxon>
        <taxon>Arthropoda</taxon>
        <taxon>Chelicerata</taxon>
        <taxon>Arachnida</taxon>
        <taxon>Acari</taxon>
        <taxon>Acariformes</taxon>
        <taxon>Trombidiformes</taxon>
        <taxon>Prostigmata</taxon>
        <taxon>Anystina</taxon>
        <taxon>Parasitengona</taxon>
        <taxon>Trombiculoidea</taxon>
        <taxon>Trombiculidae</taxon>
        <taxon>Leptotrombidium</taxon>
    </lineage>
</organism>
<name>A0A443SST3_9ACAR</name>
<evidence type="ECO:0000256" key="1">
    <source>
        <dbReference type="ARBA" id="ARBA00008306"/>
    </source>
</evidence>
<dbReference type="InterPro" id="IPR003734">
    <property type="entry name" value="DUF155"/>
</dbReference>
<feature type="non-terminal residue" evidence="3">
    <location>
        <position position="276"/>
    </location>
</feature>
<comment type="similarity">
    <text evidence="1">Belongs to the RMD1/sif2 family.</text>
</comment>
<dbReference type="InterPro" id="IPR051624">
    <property type="entry name" value="RMD1/Sad1-interacting"/>
</dbReference>
<evidence type="ECO:0000259" key="2">
    <source>
        <dbReference type="Pfam" id="PF02582"/>
    </source>
</evidence>
<comment type="caution">
    <text evidence="3">The sequence shown here is derived from an EMBL/GenBank/DDBJ whole genome shotgun (WGS) entry which is preliminary data.</text>
</comment>
<dbReference type="GO" id="GO:0070131">
    <property type="term" value="P:positive regulation of mitochondrial translation"/>
    <property type="evidence" value="ECO:0007669"/>
    <property type="project" value="TreeGrafter"/>
</dbReference>
<evidence type="ECO:0000313" key="3">
    <source>
        <dbReference type="EMBL" id="RWS30575.1"/>
    </source>
</evidence>
<gene>
    <name evidence="3" type="ORF">B4U80_07583</name>
</gene>
<evidence type="ECO:0000313" key="4">
    <source>
        <dbReference type="Proteomes" id="UP000288716"/>
    </source>
</evidence>
<dbReference type="Proteomes" id="UP000288716">
    <property type="component" value="Unassembled WGS sequence"/>
</dbReference>
<proteinExistence type="inferred from homology"/>
<dbReference type="PANTHER" id="PTHR16255:SF1">
    <property type="entry name" value="REQUIRED FOR MEIOTIC NUCLEAR DIVISION PROTEIN 1 HOMOLOG"/>
    <property type="match status" value="1"/>
</dbReference>
<dbReference type="AlphaFoldDB" id="A0A443SST3"/>
<dbReference type="EMBL" id="NCKV01000455">
    <property type="protein sequence ID" value="RWS30575.1"/>
    <property type="molecule type" value="Genomic_DNA"/>
</dbReference>
<accession>A0A443SST3</accession>
<keyword evidence="4" id="KW-1185">Reference proteome</keyword>